<dbReference type="GO" id="GO:0005975">
    <property type="term" value="P:carbohydrate metabolic process"/>
    <property type="evidence" value="ECO:0007669"/>
    <property type="project" value="InterPro"/>
</dbReference>
<dbReference type="SUPFAM" id="SSF74650">
    <property type="entry name" value="Galactose mutarotase-like"/>
    <property type="match status" value="1"/>
</dbReference>
<name>A0A934HXX8_9CORY</name>
<dbReference type="GO" id="GO:0005737">
    <property type="term" value="C:cytoplasm"/>
    <property type="evidence" value="ECO:0007669"/>
    <property type="project" value="TreeGrafter"/>
</dbReference>
<organism evidence="1 2">
    <name type="scientific">Corynebacterium meridianum</name>
    <dbReference type="NCBI Taxonomy" id="2765363"/>
    <lineage>
        <taxon>Bacteria</taxon>
        <taxon>Bacillati</taxon>
        <taxon>Actinomycetota</taxon>
        <taxon>Actinomycetes</taxon>
        <taxon>Mycobacteriales</taxon>
        <taxon>Corynebacteriaceae</taxon>
        <taxon>Corynebacterium</taxon>
    </lineage>
</organism>
<gene>
    <name evidence="1" type="ORF">JDV75_02475</name>
</gene>
<dbReference type="AlphaFoldDB" id="A0A934HXX8"/>
<dbReference type="RefSeq" id="WP_198737687.1">
    <property type="nucleotide sequence ID" value="NZ_JAEIOS010000010.1"/>
</dbReference>
<dbReference type="InterPro" id="IPR014718">
    <property type="entry name" value="GH-type_carb-bd"/>
</dbReference>
<dbReference type="Gene3D" id="2.70.98.10">
    <property type="match status" value="1"/>
</dbReference>
<protein>
    <submittedName>
        <fullName evidence="1">D-hexose-6-phosphate mutarotase</fullName>
    </submittedName>
</protein>
<evidence type="ECO:0000313" key="2">
    <source>
        <dbReference type="Proteomes" id="UP000645966"/>
    </source>
</evidence>
<dbReference type="PANTHER" id="PTHR11122">
    <property type="entry name" value="APOSPORY-ASSOCIATED PROTEIN C-RELATED"/>
    <property type="match status" value="1"/>
</dbReference>
<sequence length="261" mass="27308">MDAHDLITSNGLTFHPAGAHLVSVGTPGGELLFVSSTTGCGVGTPIRGGVPLLAPWFGTFLGEEPAHGFARRMAWDCRETGTGLAATLDHDGWHLSFSADPTTNGVFVELSARNDTDADRQLQLGFHPYYLIDDIDQATVTGLDGSPALDRVAEHTGTVDGAISFDGLYDTIVTAPAGRTATLTDGTRTVDVTGRGTDSIIVWNPGAENAAGMRDLGEGEWRRFVCVEPALLGPDHAGVPVAPGETVTIGMTAQLTVPELD</sequence>
<accession>A0A934HXX8</accession>
<dbReference type="EMBL" id="JAEIOS010000010">
    <property type="protein sequence ID" value="MBI8988632.1"/>
    <property type="molecule type" value="Genomic_DNA"/>
</dbReference>
<dbReference type="InterPro" id="IPR011013">
    <property type="entry name" value="Gal_mutarotase_sf_dom"/>
</dbReference>
<keyword evidence="2" id="KW-1185">Reference proteome</keyword>
<dbReference type="Pfam" id="PF01263">
    <property type="entry name" value="Aldose_epim"/>
    <property type="match status" value="1"/>
</dbReference>
<dbReference type="InterPro" id="IPR008183">
    <property type="entry name" value="Aldose_1/G6P_1-epimerase"/>
</dbReference>
<dbReference type="GO" id="GO:0030246">
    <property type="term" value="F:carbohydrate binding"/>
    <property type="evidence" value="ECO:0007669"/>
    <property type="project" value="InterPro"/>
</dbReference>
<evidence type="ECO:0000313" key="1">
    <source>
        <dbReference type="EMBL" id="MBI8988632.1"/>
    </source>
</evidence>
<proteinExistence type="predicted"/>
<dbReference type="PANTHER" id="PTHR11122:SF13">
    <property type="entry name" value="GLUCOSE-6-PHOSPHATE 1-EPIMERASE"/>
    <property type="match status" value="1"/>
</dbReference>
<reference evidence="1" key="1">
    <citation type="submission" date="2020-12" db="EMBL/GenBank/DDBJ databases">
        <title>Genome public.</title>
        <authorList>
            <person name="Sun Q."/>
        </authorList>
    </citation>
    <scope>NUCLEOTIDE SEQUENCE</scope>
    <source>
        <strain evidence="1">CCM 8863</strain>
    </source>
</reference>
<dbReference type="GO" id="GO:0047938">
    <property type="term" value="F:glucose-6-phosphate 1-epimerase activity"/>
    <property type="evidence" value="ECO:0007669"/>
    <property type="project" value="TreeGrafter"/>
</dbReference>
<dbReference type="Proteomes" id="UP000645966">
    <property type="component" value="Unassembled WGS sequence"/>
</dbReference>
<comment type="caution">
    <text evidence="1">The sequence shown here is derived from an EMBL/GenBank/DDBJ whole genome shotgun (WGS) entry which is preliminary data.</text>
</comment>